<dbReference type="PANTHER" id="PTHR10587:SF137">
    <property type="entry name" value="4-DEOXY-4-FORMAMIDO-L-ARABINOSE-PHOSPHOUNDECAPRENOL DEFORMYLASE ARND-RELATED"/>
    <property type="match status" value="1"/>
</dbReference>
<dbReference type="Proteomes" id="UP000187012">
    <property type="component" value="Unassembled WGS sequence"/>
</dbReference>
<dbReference type="CDD" id="cd10917">
    <property type="entry name" value="CE4_NodB_like_6s_7s"/>
    <property type="match status" value="1"/>
</dbReference>
<dbReference type="SUPFAM" id="SSF88713">
    <property type="entry name" value="Glycoside hydrolase/deacetylase"/>
    <property type="match status" value="1"/>
</dbReference>
<feature type="transmembrane region" description="Helical" evidence="1">
    <location>
        <begin position="136"/>
        <end position="156"/>
    </location>
</feature>
<reference evidence="3 4" key="1">
    <citation type="submission" date="2016-12" db="EMBL/GenBank/DDBJ databases">
        <authorList>
            <person name="Song W.-J."/>
            <person name="Kurnit D.M."/>
        </authorList>
    </citation>
    <scope>NUCLEOTIDE SEQUENCE [LARGE SCALE GENOMIC DNA]</scope>
    <source>
        <strain evidence="3 4">STM7296</strain>
    </source>
</reference>
<evidence type="ECO:0000256" key="1">
    <source>
        <dbReference type="SAM" id="Phobius"/>
    </source>
</evidence>
<feature type="domain" description="NodB homology" evidence="2">
    <location>
        <begin position="177"/>
        <end position="363"/>
    </location>
</feature>
<dbReference type="PROSITE" id="PS51677">
    <property type="entry name" value="NODB"/>
    <property type="match status" value="1"/>
</dbReference>
<sequence>MDKAVAKTLAEAAAKAMAKAAAEAAARAMASTVANAPHHVFQRAFIRNHSSSRPRRAVLRWYRSRSRVTRTIHGLPRMKEGRQEARLMNPFSTTTPGVMPAPPRRWPQTGYPAMLTATVAWHVVILAGWLLKPAAWPWWLAAIFVNHAIFTVTGLLPRTSLLGPNWTRLPAGKHNADALALTIDDGPDPVVTPQVLDLLDAFEVRATFFCIGANVQRYPALAREIVARGHALENHSQVHVHTFSVTLPHALTREIEAAQRTLEAASGARPMFFRAPAGLRNIFLEPVLRKLDLRLATWTRRGYDTRERDPQVVARRLLDGLAARDILLLHDGNAALTADGKPVILEVLPRVINAARRQRLRFVTLREARVDA</sequence>
<keyword evidence="1" id="KW-0472">Membrane</keyword>
<organism evidence="3 4">
    <name type="scientific">Paraburkholderia ribeironis</name>
    <dbReference type="NCBI Taxonomy" id="1247936"/>
    <lineage>
        <taxon>Bacteria</taxon>
        <taxon>Pseudomonadati</taxon>
        <taxon>Pseudomonadota</taxon>
        <taxon>Betaproteobacteria</taxon>
        <taxon>Burkholderiales</taxon>
        <taxon>Burkholderiaceae</taxon>
        <taxon>Paraburkholderia</taxon>
    </lineage>
</organism>
<evidence type="ECO:0000313" key="4">
    <source>
        <dbReference type="Proteomes" id="UP000187012"/>
    </source>
</evidence>
<evidence type="ECO:0000313" key="3">
    <source>
        <dbReference type="EMBL" id="SIT34987.1"/>
    </source>
</evidence>
<protein>
    <submittedName>
        <fullName evidence="3">Polysaccharide deacetylase (Modular protein)</fullName>
    </submittedName>
</protein>
<name>A0A1N7RJW3_9BURK</name>
<dbReference type="GO" id="GO:0016810">
    <property type="term" value="F:hydrolase activity, acting on carbon-nitrogen (but not peptide) bonds"/>
    <property type="evidence" value="ECO:0007669"/>
    <property type="project" value="InterPro"/>
</dbReference>
<dbReference type="Pfam" id="PF01522">
    <property type="entry name" value="Polysacc_deac_1"/>
    <property type="match status" value="1"/>
</dbReference>
<keyword evidence="4" id="KW-1185">Reference proteome</keyword>
<dbReference type="InterPro" id="IPR011330">
    <property type="entry name" value="Glyco_hydro/deAcase_b/a-brl"/>
</dbReference>
<dbReference type="InterPro" id="IPR002509">
    <property type="entry name" value="NODB_dom"/>
</dbReference>
<dbReference type="InterPro" id="IPR050248">
    <property type="entry name" value="Polysacc_deacetylase_ArnD"/>
</dbReference>
<accession>A0A1N7RJW3</accession>
<gene>
    <name evidence="3" type="ORF">BN2475_30033</name>
</gene>
<keyword evidence="1" id="KW-1133">Transmembrane helix</keyword>
<keyword evidence="1" id="KW-0812">Transmembrane</keyword>
<dbReference type="Gene3D" id="3.20.20.370">
    <property type="entry name" value="Glycoside hydrolase/deacetylase"/>
    <property type="match status" value="1"/>
</dbReference>
<dbReference type="PANTHER" id="PTHR10587">
    <property type="entry name" value="GLYCOSYL TRANSFERASE-RELATED"/>
    <property type="match status" value="1"/>
</dbReference>
<evidence type="ECO:0000259" key="2">
    <source>
        <dbReference type="PROSITE" id="PS51677"/>
    </source>
</evidence>
<proteinExistence type="predicted"/>
<dbReference type="GO" id="GO:0005975">
    <property type="term" value="P:carbohydrate metabolic process"/>
    <property type="evidence" value="ECO:0007669"/>
    <property type="project" value="InterPro"/>
</dbReference>
<dbReference type="EMBL" id="CYGX02000003">
    <property type="protein sequence ID" value="SIT34987.1"/>
    <property type="molecule type" value="Genomic_DNA"/>
</dbReference>
<dbReference type="AlphaFoldDB" id="A0A1N7RJW3"/>
<dbReference type="STRING" id="1247936.BN2475_30033"/>
<feature type="transmembrane region" description="Helical" evidence="1">
    <location>
        <begin position="109"/>
        <end position="130"/>
    </location>
</feature>